<dbReference type="AlphaFoldDB" id="A0A2T5MHL4"/>
<dbReference type="Pfam" id="PF02033">
    <property type="entry name" value="RBFA"/>
    <property type="match status" value="1"/>
</dbReference>
<gene>
    <name evidence="2 3" type="primary">rbfA</name>
    <name evidence="3" type="ORF">CJD38_05085</name>
</gene>
<evidence type="ECO:0000256" key="1">
    <source>
        <dbReference type="ARBA" id="ARBA00022517"/>
    </source>
</evidence>
<protein>
    <recommendedName>
        <fullName evidence="2">Ribosome-binding factor A</fullName>
    </recommendedName>
</protein>
<comment type="subunit">
    <text evidence="2">Monomer. Binds 30S ribosomal subunits, but not 50S ribosomal subunits or 70S ribosomes.</text>
</comment>
<keyword evidence="1 2" id="KW-0690">Ribosome biogenesis</keyword>
<keyword evidence="4" id="KW-1185">Reference proteome</keyword>
<dbReference type="SUPFAM" id="SSF89919">
    <property type="entry name" value="Ribosome-binding factor A, RbfA"/>
    <property type="match status" value="1"/>
</dbReference>
<dbReference type="EMBL" id="QANS01000002">
    <property type="protein sequence ID" value="PTU32054.1"/>
    <property type="molecule type" value="Genomic_DNA"/>
</dbReference>
<dbReference type="GO" id="GO:0005829">
    <property type="term" value="C:cytosol"/>
    <property type="evidence" value="ECO:0007669"/>
    <property type="project" value="TreeGrafter"/>
</dbReference>
<comment type="subcellular location">
    <subcellularLocation>
        <location evidence="2">Cytoplasm</location>
    </subcellularLocation>
</comment>
<evidence type="ECO:0000313" key="4">
    <source>
        <dbReference type="Proteomes" id="UP000244248"/>
    </source>
</evidence>
<dbReference type="InterPro" id="IPR000238">
    <property type="entry name" value="RbfA"/>
</dbReference>
<dbReference type="NCBIfam" id="TIGR00082">
    <property type="entry name" value="rbfA"/>
    <property type="match status" value="1"/>
</dbReference>
<comment type="function">
    <text evidence="2">One of several proteins that assist in the late maturation steps of the functional core of the 30S ribosomal subunit. Associates with free 30S ribosomal subunits (but not with 30S subunits that are part of 70S ribosomes or polysomes). Required for efficient processing of 16S rRNA. May interact with the 5'-terminal helix region of 16S rRNA.</text>
</comment>
<dbReference type="OrthoDB" id="307788at2"/>
<sequence length="132" mass="14843">MPREYPRKLRLNVQIQRELTSLIRHELTDPRIVGITVTTVDVAPDMRQANVTVSLLGPDDQLKAAVKALNHAAGKLRHGLGVNLRLRFVPQLHFKPDVALREGDRIAQIIRKAVTEDRAHIPAQPESDDKPE</sequence>
<evidence type="ECO:0000313" key="3">
    <source>
        <dbReference type="EMBL" id="PTU32054.1"/>
    </source>
</evidence>
<reference evidence="3 4" key="1">
    <citation type="submission" date="2018-04" db="EMBL/GenBank/DDBJ databases">
        <title>Novel species isolated from glacier.</title>
        <authorList>
            <person name="Liu Q."/>
            <person name="Xin Y.-H."/>
        </authorList>
    </citation>
    <scope>NUCLEOTIDE SEQUENCE [LARGE SCALE GENOMIC DNA]</scope>
    <source>
        <strain evidence="3 4">GT1R17</strain>
    </source>
</reference>
<keyword evidence="2" id="KW-0963">Cytoplasm</keyword>
<dbReference type="PANTHER" id="PTHR33515:SF1">
    <property type="entry name" value="RIBOSOME-BINDING FACTOR A, CHLOROPLASTIC-RELATED"/>
    <property type="match status" value="1"/>
</dbReference>
<organism evidence="3 4">
    <name type="scientific">Stenotrophobium rhamnosiphilum</name>
    <dbReference type="NCBI Taxonomy" id="2029166"/>
    <lineage>
        <taxon>Bacteria</taxon>
        <taxon>Pseudomonadati</taxon>
        <taxon>Pseudomonadota</taxon>
        <taxon>Gammaproteobacteria</taxon>
        <taxon>Nevskiales</taxon>
        <taxon>Nevskiaceae</taxon>
        <taxon>Stenotrophobium</taxon>
    </lineage>
</organism>
<dbReference type="HAMAP" id="MF_00003">
    <property type="entry name" value="RbfA"/>
    <property type="match status" value="1"/>
</dbReference>
<dbReference type="InterPro" id="IPR020053">
    <property type="entry name" value="Ribosome-bd_factorA_CS"/>
</dbReference>
<proteinExistence type="inferred from homology"/>
<dbReference type="GO" id="GO:0030490">
    <property type="term" value="P:maturation of SSU-rRNA"/>
    <property type="evidence" value="ECO:0007669"/>
    <property type="project" value="UniProtKB-UniRule"/>
</dbReference>
<name>A0A2T5MHL4_9GAMM</name>
<dbReference type="Proteomes" id="UP000244248">
    <property type="component" value="Unassembled WGS sequence"/>
</dbReference>
<dbReference type="Gene3D" id="3.30.300.20">
    <property type="match status" value="1"/>
</dbReference>
<evidence type="ECO:0000256" key="2">
    <source>
        <dbReference type="HAMAP-Rule" id="MF_00003"/>
    </source>
</evidence>
<dbReference type="InterPro" id="IPR015946">
    <property type="entry name" value="KH_dom-like_a/b"/>
</dbReference>
<dbReference type="InterPro" id="IPR023799">
    <property type="entry name" value="RbfA_dom_sf"/>
</dbReference>
<dbReference type="PANTHER" id="PTHR33515">
    <property type="entry name" value="RIBOSOME-BINDING FACTOR A, CHLOROPLASTIC-RELATED"/>
    <property type="match status" value="1"/>
</dbReference>
<dbReference type="RefSeq" id="WP_107939245.1">
    <property type="nucleotide sequence ID" value="NZ_QANS01000002.1"/>
</dbReference>
<accession>A0A2T5MHL4</accession>
<dbReference type="PROSITE" id="PS01319">
    <property type="entry name" value="RBFA"/>
    <property type="match status" value="1"/>
</dbReference>
<comment type="caution">
    <text evidence="3">The sequence shown here is derived from an EMBL/GenBank/DDBJ whole genome shotgun (WGS) entry which is preliminary data.</text>
</comment>
<comment type="similarity">
    <text evidence="2">Belongs to the RbfA family.</text>
</comment>
<dbReference type="GO" id="GO:0043024">
    <property type="term" value="F:ribosomal small subunit binding"/>
    <property type="evidence" value="ECO:0007669"/>
    <property type="project" value="TreeGrafter"/>
</dbReference>